<sequence length="311" mass="34735">MTDPIANSATLLEFQVMHYVFVACFTMCTWDWILSISEELCMLRATSGRPWMSNGLIAVYMTLRVSVLGWLATNFVNGILFPVSNANDQASMVFHCITVPAASWLFYIRLSAVYLHDKRATTVFGVLWAAVFGVFIFEAVSRRAEFLVTHTFAPEKLTALPYIINAVYDTLVYLAMSWKLAAFSISGDTWRHRALSFFKGDGLLGLTTALLRGGQIYYFTTIVFAIASIVCQYLDQIPIPYKGAIAPPYVCIVSILACRIFRELKLGILPGCLPVTDDYDLGSVVFARIDAPQDRATAATRTFKDQKYVDV</sequence>
<feature type="transmembrane region" description="Helical" evidence="1">
    <location>
        <begin position="92"/>
        <end position="110"/>
    </location>
</feature>
<evidence type="ECO:0000313" key="4">
    <source>
        <dbReference type="Proteomes" id="UP000076532"/>
    </source>
</evidence>
<feature type="transmembrane region" description="Helical" evidence="1">
    <location>
        <begin position="241"/>
        <end position="261"/>
    </location>
</feature>
<keyword evidence="1" id="KW-0472">Membrane</keyword>
<organism evidence="3 4">
    <name type="scientific">Athelia psychrophila</name>
    <dbReference type="NCBI Taxonomy" id="1759441"/>
    <lineage>
        <taxon>Eukaryota</taxon>
        <taxon>Fungi</taxon>
        <taxon>Dikarya</taxon>
        <taxon>Basidiomycota</taxon>
        <taxon>Agaricomycotina</taxon>
        <taxon>Agaricomycetes</taxon>
        <taxon>Agaricomycetidae</taxon>
        <taxon>Atheliales</taxon>
        <taxon>Atheliaceae</taxon>
        <taxon>Athelia</taxon>
    </lineage>
</organism>
<name>A0A167SXM3_9AGAM</name>
<feature type="transmembrane region" description="Helical" evidence="1">
    <location>
        <begin position="122"/>
        <end position="140"/>
    </location>
</feature>
<reference evidence="3 4" key="1">
    <citation type="journal article" date="2016" name="Mol. Biol. Evol.">
        <title>Comparative Genomics of Early-Diverging Mushroom-Forming Fungi Provides Insights into the Origins of Lignocellulose Decay Capabilities.</title>
        <authorList>
            <person name="Nagy L.G."/>
            <person name="Riley R."/>
            <person name="Tritt A."/>
            <person name="Adam C."/>
            <person name="Daum C."/>
            <person name="Floudas D."/>
            <person name="Sun H."/>
            <person name="Yadav J.S."/>
            <person name="Pangilinan J."/>
            <person name="Larsson K.H."/>
            <person name="Matsuura K."/>
            <person name="Barry K."/>
            <person name="Labutti K."/>
            <person name="Kuo R."/>
            <person name="Ohm R.A."/>
            <person name="Bhattacharya S.S."/>
            <person name="Shirouzu T."/>
            <person name="Yoshinaga Y."/>
            <person name="Martin F.M."/>
            <person name="Grigoriev I.V."/>
            <person name="Hibbett D.S."/>
        </authorList>
    </citation>
    <scope>NUCLEOTIDE SEQUENCE [LARGE SCALE GENOMIC DNA]</scope>
    <source>
        <strain evidence="3 4">CBS 109695</strain>
    </source>
</reference>
<dbReference type="OrthoDB" id="3038990at2759"/>
<dbReference type="EMBL" id="KV418663">
    <property type="protein sequence ID" value="KZP02351.1"/>
    <property type="molecule type" value="Genomic_DNA"/>
</dbReference>
<protein>
    <recommendedName>
        <fullName evidence="2">DUF6533 domain-containing protein</fullName>
    </recommendedName>
</protein>
<proteinExistence type="predicted"/>
<gene>
    <name evidence="3" type="ORF">FIBSPDRAFT_970103</name>
</gene>
<feature type="domain" description="DUF6533" evidence="2">
    <location>
        <begin position="19"/>
        <end position="68"/>
    </location>
</feature>
<accession>A0A167SXM3</accession>
<evidence type="ECO:0000313" key="3">
    <source>
        <dbReference type="EMBL" id="KZP02351.1"/>
    </source>
</evidence>
<feature type="transmembrane region" description="Helical" evidence="1">
    <location>
        <begin position="160"/>
        <end position="183"/>
    </location>
</feature>
<feature type="transmembrane region" description="Helical" evidence="1">
    <location>
        <begin position="55"/>
        <end position="72"/>
    </location>
</feature>
<keyword evidence="4" id="KW-1185">Reference proteome</keyword>
<evidence type="ECO:0000256" key="1">
    <source>
        <dbReference type="SAM" id="Phobius"/>
    </source>
</evidence>
<keyword evidence="1" id="KW-0812">Transmembrane</keyword>
<dbReference type="Proteomes" id="UP000076532">
    <property type="component" value="Unassembled WGS sequence"/>
</dbReference>
<evidence type="ECO:0000259" key="2">
    <source>
        <dbReference type="Pfam" id="PF20151"/>
    </source>
</evidence>
<dbReference type="InterPro" id="IPR045340">
    <property type="entry name" value="DUF6533"/>
</dbReference>
<dbReference type="AlphaFoldDB" id="A0A167SXM3"/>
<feature type="transmembrane region" description="Helical" evidence="1">
    <location>
        <begin position="16"/>
        <end position="34"/>
    </location>
</feature>
<keyword evidence="1" id="KW-1133">Transmembrane helix</keyword>
<dbReference type="Pfam" id="PF20151">
    <property type="entry name" value="DUF6533"/>
    <property type="match status" value="1"/>
</dbReference>